<dbReference type="EMBL" id="GBRH01244201">
    <property type="protein sequence ID" value="JAD53694.1"/>
    <property type="molecule type" value="Transcribed_RNA"/>
</dbReference>
<protein>
    <submittedName>
        <fullName evidence="1">Uncharacterized protein</fullName>
    </submittedName>
</protein>
<accession>A0A0A9APQ7</accession>
<dbReference type="AlphaFoldDB" id="A0A0A9APQ7"/>
<sequence length="24" mass="2968">MLIWFNVNDTWLRSKISKMSATYY</sequence>
<evidence type="ECO:0000313" key="1">
    <source>
        <dbReference type="EMBL" id="JAD53694.1"/>
    </source>
</evidence>
<name>A0A0A9APQ7_ARUDO</name>
<organism evidence="1">
    <name type="scientific">Arundo donax</name>
    <name type="common">Giant reed</name>
    <name type="synonym">Donax arundinaceus</name>
    <dbReference type="NCBI Taxonomy" id="35708"/>
    <lineage>
        <taxon>Eukaryota</taxon>
        <taxon>Viridiplantae</taxon>
        <taxon>Streptophyta</taxon>
        <taxon>Embryophyta</taxon>
        <taxon>Tracheophyta</taxon>
        <taxon>Spermatophyta</taxon>
        <taxon>Magnoliopsida</taxon>
        <taxon>Liliopsida</taxon>
        <taxon>Poales</taxon>
        <taxon>Poaceae</taxon>
        <taxon>PACMAD clade</taxon>
        <taxon>Arundinoideae</taxon>
        <taxon>Arundineae</taxon>
        <taxon>Arundo</taxon>
    </lineage>
</organism>
<reference evidence="1" key="1">
    <citation type="submission" date="2014-09" db="EMBL/GenBank/DDBJ databases">
        <authorList>
            <person name="Magalhaes I.L.F."/>
            <person name="Oliveira U."/>
            <person name="Santos F.R."/>
            <person name="Vidigal T.H.D.A."/>
            <person name="Brescovit A.D."/>
            <person name="Santos A.J."/>
        </authorList>
    </citation>
    <scope>NUCLEOTIDE SEQUENCE</scope>
    <source>
        <tissue evidence="1">Shoot tissue taken approximately 20 cm above the soil surface</tissue>
    </source>
</reference>
<reference evidence="1" key="2">
    <citation type="journal article" date="2015" name="Data Brief">
        <title>Shoot transcriptome of the giant reed, Arundo donax.</title>
        <authorList>
            <person name="Barrero R.A."/>
            <person name="Guerrero F.D."/>
            <person name="Moolhuijzen P."/>
            <person name="Goolsby J.A."/>
            <person name="Tidwell J."/>
            <person name="Bellgard S.E."/>
            <person name="Bellgard M.I."/>
        </authorList>
    </citation>
    <scope>NUCLEOTIDE SEQUENCE</scope>
    <source>
        <tissue evidence="1">Shoot tissue taken approximately 20 cm above the soil surface</tissue>
    </source>
</reference>
<proteinExistence type="predicted"/>